<dbReference type="SUPFAM" id="SSF53756">
    <property type="entry name" value="UDP-Glycosyltransferase/glycogen phosphorylase"/>
    <property type="match status" value="1"/>
</dbReference>
<proteinExistence type="predicted"/>
<comment type="caution">
    <text evidence="2">The sequence shown here is derived from an EMBL/GenBank/DDBJ whole genome shotgun (WGS) entry which is preliminary data.</text>
</comment>
<feature type="domain" description="Glycosyl transferase family 1" evidence="1">
    <location>
        <begin position="14"/>
        <end position="84"/>
    </location>
</feature>
<name>A0A7W2TUS3_9GAMM</name>
<organism evidence="2 3">
    <name type="scientific">Sediminihaliea albiluteola</name>
    <dbReference type="NCBI Taxonomy" id="2758564"/>
    <lineage>
        <taxon>Bacteria</taxon>
        <taxon>Pseudomonadati</taxon>
        <taxon>Pseudomonadota</taxon>
        <taxon>Gammaproteobacteria</taxon>
        <taxon>Cellvibrionales</taxon>
        <taxon>Halieaceae</taxon>
        <taxon>Sediminihaliea</taxon>
    </lineage>
</organism>
<evidence type="ECO:0000313" key="2">
    <source>
        <dbReference type="EMBL" id="MBA6412289.1"/>
    </source>
</evidence>
<reference evidence="2 3" key="1">
    <citation type="submission" date="2020-07" db="EMBL/GenBank/DDBJ databases">
        <title>Halieaceae bacterium, F7430, whole genome shotgun sequencing project.</title>
        <authorList>
            <person name="Jiang S."/>
            <person name="Liu Z.W."/>
            <person name="Du Z.J."/>
        </authorList>
    </citation>
    <scope>NUCLEOTIDE SEQUENCE [LARGE SCALE GENOMIC DNA]</scope>
    <source>
        <strain evidence="2 3">F7430</strain>
    </source>
</reference>
<dbReference type="GO" id="GO:0016757">
    <property type="term" value="F:glycosyltransferase activity"/>
    <property type="evidence" value="ECO:0007669"/>
    <property type="project" value="InterPro"/>
</dbReference>
<dbReference type="AlphaFoldDB" id="A0A7W2TUS3"/>
<dbReference type="Proteomes" id="UP000539350">
    <property type="component" value="Unassembled WGS sequence"/>
</dbReference>
<sequence>MVSFFDMLSYLGSSPTRMGEILGSGLPVVANEGVGDVAQIIRSHKVGVIVDGPKPEQMMKALRELDDLLNDSDLPSRCRRAAEEIFSLHTGTKAYHKLYDDILSAKQR</sequence>
<evidence type="ECO:0000259" key="1">
    <source>
        <dbReference type="Pfam" id="PF00534"/>
    </source>
</evidence>
<accession>A0A7W2TUS3</accession>
<gene>
    <name evidence="2" type="ORF">H2508_04115</name>
</gene>
<keyword evidence="3" id="KW-1185">Reference proteome</keyword>
<dbReference type="RefSeq" id="WP_182169102.1">
    <property type="nucleotide sequence ID" value="NZ_JACFXU010000013.1"/>
</dbReference>
<dbReference type="InterPro" id="IPR001296">
    <property type="entry name" value="Glyco_trans_1"/>
</dbReference>
<dbReference type="Gene3D" id="3.40.50.2000">
    <property type="entry name" value="Glycogen Phosphorylase B"/>
    <property type="match status" value="1"/>
</dbReference>
<protein>
    <submittedName>
        <fullName evidence="2">Glycosyltransferase</fullName>
    </submittedName>
</protein>
<keyword evidence="2" id="KW-0808">Transferase</keyword>
<dbReference type="EMBL" id="JACFXU010000013">
    <property type="protein sequence ID" value="MBA6412289.1"/>
    <property type="molecule type" value="Genomic_DNA"/>
</dbReference>
<dbReference type="Pfam" id="PF00534">
    <property type="entry name" value="Glycos_transf_1"/>
    <property type="match status" value="1"/>
</dbReference>
<evidence type="ECO:0000313" key="3">
    <source>
        <dbReference type="Proteomes" id="UP000539350"/>
    </source>
</evidence>